<feature type="transmembrane region" description="Helical" evidence="2">
    <location>
        <begin position="63"/>
        <end position="83"/>
    </location>
</feature>
<evidence type="ECO:0000313" key="4">
    <source>
        <dbReference type="Proteomes" id="UP001625389"/>
    </source>
</evidence>
<evidence type="ECO:0000256" key="2">
    <source>
        <dbReference type="SAM" id="Phobius"/>
    </source>
</evidence>
<gene>
    <name evidence="3" type="ORF">ACEN34_00840</name>
</gene>
<evidence type="ECO:0000313" key="3">
    <source>
        <dbReference type="EMBL" id="MFL2028153.1"/>
    </source>
</evidence>
<protein>
    <submittedName>
        <fullName evidence="3">Uncharacterized protein</fullName>
    </submittedName>
</protein>
<sequence length="84" mass="9748">MTKEEQPLSRSAYRKQQEQQAAPVKETMRRENKQHGGRQPKRRHHDLDTAAENVASPQLKKRLNWAIGIVAVLIVLVYLVLFFV</sequence>
<keyword evidence="4" id="KW-1185">Reference proteome</keyword>
<name>A0ABW8UDK3_9LACO</name>
<evidence type="ECO:0000256" key="1">
    <source>
        <dbReference type="SAM" id="MobiDB-lite"/>
    </source>
</evidence>
<feature type="region of interest" description="Disordered" evidence="1">
    <location>
        <begin position="1"/>
        <end position="53"/>
    </location>
</feature>
<proteinExistence type="predicted"/>
<dbReference type="Proteomes" id="UP001625389">
    <property type="component" value="Unassembled WGS sequence"/>
</dbReference>
<keyword evidence="2" id="KW-0472">Membrane</keyword>
<accession>A0ABW8UDK3</accession>
<keyword evidence="2" id="KW-1133">Transmembrane helix</keyword>
<feature type="compositionally biased region" description="Basic residues" evidence="1">
    <location>
        <begin position="35"/>
        <end position="44"/>
    </location>
</feature>
<reference evidence="3 4" key="1">
    <citation type="submission" date="2024-08" db="EMBL/GenBank/DDBJ databases">
        <authorList>
            <person name="Arias E."/>
        </authorList>
    </citation>
    <scope>NUCLEOTIDE SEQUENCE [LARGE SCALE GENOMIC DNA]</scope>
    <source>
        <strain evidence="3 4">FAM 25317</strain>
    </source>
</reference>
<comment type="caution">
    <text evidence="3">The sequence shown here is derived from an EMBL/GenBank/DDBJ whole genome shotgun (WGS) entry which is preliminary data.</text>
</comment>
<keyword evidence="2" id="KW-0812">Transmembrane</keyword>
<organism evidence="3 4">
    <name type="scientific">Loigolactobacillus zhaoyuanensis</name>
    <dbReference type="NCBI Taxonomy" id="2486017"/>
    <lineage>
        <taxon>Bacteria</taxon>
        <taxon>Bacillati</taxon>
        <taxon>Bacillota</taxon>
        <taxon>Bacilli</taxon>
        <taxon>Lactobacillales</taxon>
        <taxon>Lactobacillaceae</taxon>
        <taxon>Loigolactobacillus</taxon>
    </lineage>
</organism>
<dbReference type="EMBL" id="JBGQPK010000002">
    <property type="protein sequence ID" value="MFL2028153.1"/>
    <property type="molecule type" value="Genomic_DNA"/>
</dbReference>
<dbReference type="RefSeq" id="WP_125548809.1">
    <property type="nucleotide sequence ID" value="NZ_JBGQPK010000002.1"/>
</dbReference>